<keyword evidence="1 4" id="KW-0808">Transferase</keyword>
<accession>A0A7X0EEQ8</accession>
<dbReference type="Proteomes" id="UP000539175">
    <property type="component" value="Unassembled WGS sequence"/>
</dbReference>
<gene>
    <name evidence="4" type="ORF">FHS74_002235</name>
</gene>
<evidence type="ECO:0000313" key="5">
    <source>
        <dbReference type="Proteomes" id="UP000539175"/>
    </source>
</evidence>
<name>A0A7X0EEQ8_9PROT</name>
<keyword evidence="5" id="KW-1185">Reference proteome</keyword>
<protein>
    <submittedName>
        <fullName evidence="4">GNAT superfamily N-acetyltransferase</fullName>
    </submittedName>
</protein>
<dbReference type="RefSeq" id="WP_184800340.1">
    <property type="nucleotide sequence ID" value="NZ_JACIIZ010000005.1"/>
</dbReference>
<dbReference type="EMBL" id="JACIIZ010000005">
    <property type="protein sequence ID" value="MBB6251684.1"/>
    <property type="molecule type" value="Genomic_DNA"/>
</dbReference>
<proteinExistence type="predicted"/>
<evidence type="ECO:0000259" key="3">
    <source>
        <dbReference type="PROSITE" id="PS51186"/>
    </source>
</evidence>
<evidence type="ECO:0000313" key="4">
    <source>
        <dbReference type="EMBL" id="MBB6251684.1"/>
    </source>
</evidence>
<dbReference type="PROSITE" id="PS51186">
    <property type="entry name" value="GNAT"/>
    <property type="match status" value="1"/>
</dbReference>
<keyword evidence="2" id="KW-0012">Acyltransferase</keyword>
<sequence length="194" mass="21027">MTYTLRKARLEDRPALQALIQASARGLSRGDYTPEVVEGALAGAFGVDSDLIQDQTYFVAVEDDGSDEGLFVGCGGWGRRMTLFGGDARPDRSPQMLDPARDPARIRAFFVHPDRARQGIGRALLAACEAEARAAGFKALELMGTLPGVPLYTAMGFQPTGRVFHPLPNGQTIEFVPMRKELTDLENAADCPKD</sequence>
<evidence type="ECO:0000256" key="2">
    <source>
        <dbReference type="ARBA" id="ARBA00023315"/>
    </source>
</evidence>
<feature type="domain" description="N-acetyltransferase" evidence="3">
    <location>
        <begin position="3"/>
        <end position="183"/>
    </location>
</feature>
<dbReference type="PANTHER" id="PTHR43877:SF1">
    <property type="entry name" value="ACETYLTRANSFERASE"/>
    <property type="match status" value="1"/>
</dbReference>
<dbReference type="InterPro" id="IPR016181">
    <property type="entry name" value="Acyl_CoA_acyltransferase"/>
</dbReference>
<reference evidence="4 5" key="1">
    <citation type="submission" date="2020-08" db="EMBL/GenBank/DDBJ databases">
        <title>Genomic Encyclopedia of Type Strains, Phase IV (KMG-IV): sequencing the most valuable type-strain genomes for metagenomic binning, comparative biology and taxonomic classification.</title>
        <authorList>
            <person name="Goeker M."/>
        </authorList>
    </citation>
    <scope>NUCLEOTIDE SEQUENCE [LARGE SCALE GENOMIC DNA]</scope>
    <source>
        <strain evidence="4 5">DSM 22198</strain>
    </source>
</reference>
<dbReference type="Pfam" id="PF13673">
    <property type="entry name" value="Acetyltransf_10"/>
    <property type="match status" value="1"/>
</dbReference>
<dbReference type="InterPro" id="IPR050832">
    <property type="entry name" value="Bact_Acetyltransf"/>
</dbReference>
<evidence type="ECO:0000256" key="1">
    <source>
        <dbReference type="ARBA" id="ARBA00022679"/>
    </source>
</evidence>
<dbReference type="Gene3D" id="3.40.630.30">
    <property type="match status" value="1"/>
</dbReference>
<dbReference type="AlphaFoldDB" id="A0A7X0EEQ8"/>
<organism evidence="4 5">
    <name type="scientific">Nitrospirillum iridis</name>
    <dbReference type="NCBI Taxonomy" id="765888"/>
    <lineage>
        <taxon>Bacteria</taxon>
        <taxon>Pseudomonadati</taxon>
        <taxon>Pseudomonadota</taxon>
        <taxon>Alphaproteobacteria</taxon>
        <taxon>Rhodospirillales</taxon>
        <taxon>Azospirillaceae</taxon>
        <taxon>Nitrospirillum</taxon>
    </lineage>
</organism>
<dbReference type="GO" id="GO:0016747">
    <property type="term" value="F:acyltransferase activity, transferring groups other than amino-acyl groups"/>
    <property type="evidence" value="ECO:0007669"/>
    <property type="project" value="InterPro"/>
</dbReference>
<dbReference type="PANTHER" id="PTHR43877">
    <property type="entry name" value="AMINOALKYLPHOSPHONATE N-ACETYLTRANSFERASE-RELATED-RELATED"/>
    <property type="match status" value="1"/>
</dbReference>
<dbReference type="InterPro" id="IPR000182">
    <property type="entry name" value="GNAT_dom"/>
</dbReference>
<comment type="caution">
    <text evidence="4">The sequence shown here is derived from an EMBL/GenBank/DDBJ whole genome shotgun (WGS) entry which is preliminary data.</text>
</comment>
<dbReference type="SUPFAM" id="SSF55729">
    <property type="entry name" value="Acyl-CoA N-acyltransferases (Nat)"/>
    <property type="match status" value="1"/>
</dbReference>